<reference evidence="1" key="1">
    <citation type="submission" date="2021-05" db="EMBL/GenBank/DDBJ databases">
        <authorList>
            <person name="Scholz U."/>
            <person name="Mascher M."/>
            <person name="Fiebig A."/>
        </authorList>
    </citation>
    <scope>NUCLEOTIDE SEQUENCE [LARGE SCALE GENOMIC DNA]</scope>
</reference>
<dbReference type="Proteomes" id="UP001732700">
    <property type="component" value="Chromosome 5D"/>
</dbReference>
<evidence type="ECO:0000313" key="2">
    <source>
        <dbReference type="Proteomes" id="UP001732700"/>
    </source>
</evidence>
<keyword evidence="2" id="KW-1185">Reference proteome</keyword>
<reference evidence="1" key="2">
    <citation type="submission" date="2025-09" db="UniProtKB">
        <authorList>
            <consortium name="EnsemblPlants"/>
        </authorList>
    </citation>
    <scope>IDENTIFICATION</scope>
</reference>
<protein>
    <submittedName>
        <fullName evidence="1">Uncharacterized protein</fullName>
    </submittedName>
</protein>
<proteinExistence type="predicted"/>
<name>A0ACD5YEF8_AVESA</name>
<evidence type="ECO:0000313" key="1">
    <source>
        <dbReference type="EnsemblPlants" id="AVESA.00010b.r2.5DG0994250.1.CDS"/>
    </source>
</evidence>
<sequence length="409" mass="42872">MGKAGRWLRSFLTGKKGRDKGRGDDGGSLPSQPAPAAKEKRRWSFRRPASSVSTASGYQGPGQLASTSSSHCFSADVHVVAAVQEDQHGHVVVAVPPPPPEATIVAATVPSEGGHGHGHGEVAAAVKIQSAFRSYLARKALCALRGMVKLQAMVRGQLVRRQADATLRRIQALVAAQRRARAERLRLRVLEDGGAPRPHAGRRSPQHHRSPRKPLAIAMQEADSGGGARRSSCCSTPAKADLCYHNQRASPATQSGLASDNASARTFSDRFDEEHCSYSAAASFSAAGSEASGRHHRGGKACHAHGQGGASYMANTESSRAKQARSQSAPRHRPEPASPSPSGRRRASLDPRDLAAGQCQERGPSPGRGSVEAAARVRAPDRPSGSECGSSSSTALLMLASGAAARMAR</sequence>
<accession>A0ACD5YEF8</accession>
<organism evidence="1 2">
    <name type="scientific">Avena sativa</name>
    <name type="common">Oat</name>
    <dbReference type="NCBI Taxonomy" id="4498"/>
    <lineage>
        <taxon>Eukaryota</taxon>
        <taxon>Viridiplantae</taxon>
        <taxon>Streptophyta</taxon>
        <taxon>Embryophyta</taxon>
        <taxon>Tracheophyta</taxon>
        <taxon>Spermatophyta</taxon>
        <taxon>Magnoliopsida</taxon>
        <taxon>Liliopsida</taxon>
        <taxon>Poales</taxon>
        <taxon>Poaceae</taxon>
        <taxon>BOP clade</taxon>
        <taxon>Pooideae</taxon>
        <taxon>Poodae</taxon>
        <taxon>Poeae</taxon>
        <taxon>Poeae Chloroplast Group 1 (Aveneae type)</taxon>
        <taxon>Aveninae</taxon>
        <taxon>Avena</taxon>
    </lineage>
</organism>
<dbReference type="EnsemblPlants" id="AVESA.00010b.r2.5DG0994250.1">
    <property type="protein sequence ID" value="AVESA.00010b.r2.5DG0994250.1.CDS"/>
    <property type="gene ID" value="AVESA.00010b.r2.5DG0994250"/>
</dbReference>